<dbReference type="AlphaFoldDB" id="A0A316I9R5"/>
<dbReference type="Pfam" id="PF10088">
    <property type="entry name" value="DUF2326"/>
    <property type="match status" value="1"/>
</dbReference>
<feature type="domain" description="DUF2326" evidence="2">
    <location>
        <begin position="438"/>
        <end position="575"/>
    </location>
</feature>
<reference evidence="3 4" key="1">
    <citation type="submission" date="2018-05" db="EMBL/GenBank/DDBJ databases">
        <title>Genomic Encyclopedia of Type Strains, Phase IV (KMG-IV): sequencing the most valuable type-strain genomes for metagenomic binning, comparative biology and taxonomic classification.</title>
        <authorList>
            <person name="Goeker M."/>
        </authorList>
    </citation>
    <scope>NUCLEOTIDE SEQUENCE [LARGE SCALE GENOMIC DNA]</scope>
    <source>
        <strain evidence="3 4">DSM 45480</strain>
    </source>
</reference>
<dbReference type="SUPFAM" id="SSF52540">
    <property type="entry name" value="P-loop containing nucleoside triphosphate hydrolases"/>
    <property type="match status" value="1"/>
</dbReference>
<gene>
    <name evidence="3" type="ORF">C8D88_102824</name>
</gene>
<dbReference type="RefSeq" id="WP_109634885.1">
    <property type="nucleotide sequence ID" value="NZ_QGHB01000002.1"/>
</dbReference>
<dbReference type="EMBL" id="QGHB01000002">
    <property type="protein sequence ID" value="PWK89550.1"/>
    <property type="molecule type" value="Genomic_DNA"/>
</dbReference>
<comment type="caution">
    <text evidence="3">The sequence shown here is derived from an EMBL/GenBank/DDBJ whole genome shotgun (WGS) entry which is preliminary data.</text>
</comment>
<accession>A0A316I9R5</accession>
<proteinExistence type="predicted"/>
<evidence type="ECO:0000259" key="2">
    <source>
        <dbReference type="Pfam" id="PF10088"/>
    </source>
</evidence>
<dbReference type="Gene3D" id="3.40.50.300">
    <property type="entry name" value="P-loop containing nucleotide triphosphate hydrolases"/>
    <property type="match status" value="1"/>
</dbReference>
<dbReference type="InterPro" id="IPR018760">
    <property type="entry name" value="DUF2326"/>
</dbReference>
<name>A0A316I9R5_9PSEU</name>
<dbReference type="Proteomes" id="UP000246005">
    <property type="component" value="Unassembled WGS sequence"/>
</dbReference>
<sequence>MIHEVTSSLPKFKTLRFTQGLNIVLADRTDKSTQTDTRNGSGKTSLIEILHHLLGGKAEPKSMFRQPPLDEHWFAMVFDLAGQRVRVQREGATPGKVTVATFTSDGAVLDEETISNEQWKRRLGAEVFGLNEEGDWAPSFRSCISYFLRRQSAGGFQAPTKHFSQQMTWDIQVNLSFLLGLDVDLARAWQRLRERERQMETLRKAAQGGALGELVGNSGELASELAVAEDELNRLTASVADFTVIPTYATVEAEVTRLGQRIRALNNQIISDREYLAQLENNLDEVQTTRPTGLAELYAAADVQLPEVALAAYDDVQAFHDSVIANRRQYLDAEIRRITSDLAANTSERNRLAEQRSDGMRLLSSGGAAETLLELQRDVAKRQVRVEQLRHRYDNAITLESEQGELRLERQRLAAALTRDLAERQQVLRPAFVIFERLSQRLYADQQHGRLVVNATDNGPEITATIPRGRSKGITNMQVYCFDLDLITLWSRRERGPGFLVHDSHLFDGVDERQRASALQVGAEYAAAEGFQYIVTLNSDETPNELPDGSAVEDFVLPERLTDHGDDGGLFGLRF</sequence>
<evidence type="ECO:0000313" key="3">
    <source>
        <dbReference type="EMBL" id="PWK89550.1"/>
    </source>
</evidence>
<evidence type="ECO:0000313" key="4">
    <source>
        <dbReference type="Proteomes" id="UP000246005"/>
    </source>
</evidence>
<protein>
    <submittedName>
        <fullName evidence="3">Uncharacterized protein YydD (DUF2326 family)</fullName>
    </submittedName>
</protein>
<dbReference type="InterPro" id="IPR027417">
    <property type="entry name" value="P-loop_NTPase"/>
</dbReference>
<evidence type="ECO:0000256" key="1">
    <source>
        <dbReference type="SAM" id="Coils"/>
    </source>
</evidence>
<organism evidence="3 4">
    <name type="scientific">Lentzea atacamensis</name>
    <dbReference type="NCBI Taxonomy" id="531938"/>
    <lineage>
        <taxon>Bacteria</taxon>
        <taxon>Bacillati</taxon>
        <taxon>Actinomycetota</taxon>
        <taxon>Actinomycetes</taxon>
        <taxon>Pseudonocardiales</taxon>
        <taxon>Pseudonocardiaceae</taxon>
        <taxon>Lentzea</taxon>
    </lineage>
</organism>
<keyword evidence="1" id="KW-0175">Coiled coil</keyword>
<feature type="coiled-coil region" evidence="1">
    <location>
        <begin position="248"/>
        <end position="282"/>
    </location>
</feature>